<feature type="domain" description="Siroheme synthase central" evidence="20">
    <location>
        <begin position="130"/>
        <end position="156"/>
    </location>
</feature>
<keyword evidence="6 15" id="KW-0949">S-adenosyl-L-methionine</keyword>
<dbReference type="Gene3D" id="3.30.160.110">
    <property type="entry name" value="Siroheme synthase, domain 2"/>
    <property type="match status" value="1"/>
</dbReference>
<dbReference type="Proteomes" id="UP000286947">
    <property type="component" value="Unassembled WGS sequence"/>
</dbReference>
<evidence type="ECO:0000256" key="10">
    <source>
        <dbReference type="ARBA" id="ARBA00023244"/>
    </source>
</evidence>
<feature type="active site" description="Proton acceptor" evidence="15 16">
    <location>
        <position position="259"/>
    </location>
</feature>
<dbReference type="InterPro" id="IPR006366">
    <property type="entry name" value="CobA/CysG_C"/>
</dbReference>
<feature type="binding site" evidence="15">
    <location>
        <begin position="342"/>
        <end position="343"/>
    </location>
    <ligand>
        <name>S-adenosyl-L-methionine</name>
        <dbReference type="ChEBI" id="CHEBI:59789"/>
    </ligand>
</feature>
<evidence type="ECO:0000259" key="18">
    <source>
        <dbReference type="Pfam" id="PF00590"/>
    </source>
</evidence>
<dbReference type="SUPFAM" id="SSF53790">
    <property type="entry name" value="Tetrapyrrole methylase"/>
    <property type="match status" value="1"/>
</dbReference>
<evidence type="ECO:0000256" key="4">
    <source>
        <dbReference type="ARBA" id="ARBA00022603"/>
    </source>
</evidence>
<dbReference type="Gene3D" id="3.40.1010.10">
    <property type="entry name" value="Cobalt-precorrin-4 Transmethylase, Domain 1"/>
    <property type="match status" value="1"/>
</dbReference>
<feature type="binding site" evidence="15">
    <location>
        <begin position="43"/>
        <end position="44"/>
    </location>
    <ligand>
        <name>NAD(+)</name>
        <dbReference type="ChEBI" id="CHEBI:57540"/>
    </ligand>
</feature>
<dbReference type="PANTHER" id="PTHR45790">
    <property type="entry name" value="SIROHEME SYNTHASE-RELATED"/>
    <property type="match status" value="1"/>
</dbReference>
<dbReference type="RefSeq" id="WP_126980777.1">
    <property type="nucleotide sequence ID" value="NZ_PQSP01000009.1"/>
</dbReference>
<evidence type="ECO:0000256" key="14">
    <source>
        <dbReference type="ARBA" id="ARBA00060548"/>
    </source>
</evidence>
<gene>
    <name evidence="15 21" type="primary">cysG</name>
    <name evidence="21" type="ORF">CUZ56_02606</name>
</gene>
<dbReference type="NCBIfam" id="NF004790">
    <property type="entry name" value="PRK06136.1"/>
    <property type="match status" value="1"/>
</dbReference>
<keyword evidence="15" id="KW-0597">Phosphoprotein</keyword>
<dbReference type="Pfam" id="PF00590">
    <property type="entry name" value="TP_methylase"/>
    <property type="match status" value="1"/>
</dbReference>
<feature type="modified residue" description="Phosphoserine" evidence="15">
    <location>
        <position position="139"/>
    </location>
</feature>
<dbReference type="NCBIfam" id="NF007922">
    <property type="entry name" value="PRK10637.1"/>
    <property type="match status" value="1"/>
</dbReference>
<dbReference type="InterPro" id="IPR050161">
    <property type="entry name" value="Siro_Cobalamin_biosynth"/>
</dbReference>
<keyword evidence="7 15" id="KW-0560">Oxidoreductase</keyword>
<dbReference type="GO" id="GO:0043115">
    <property type="term" value="F:precorrin-2 dehydrogenase activity"/>
    <property type="evidence" value="ECO:0007669"/>
    <property type="project" value="UniProtKB-UniRule"/>
</dbReference>
<keyword evidence="3 15" id="KW-0169">Cobalamin biosynthesis</keyword>
<evidence type="ECO:0000256" key="3">
    <source>
        <dbReference type="ARBA" id="ARBA00022573"/>
    </source>
</evidence>
<comment type="pathway">
    <text evidence="15">Cofactor biosynthesis; adenosylcobalamin biosynthesis; sirohydrochlorin from precorrin-2: step 1/1.</text>
</comment>
<dbReference type="FunFam" id="3.30.950.10:FF:000001">
    <property type="entry name" value="Siroheme synthase"/>
    <property type="match status" value="1"/>
</dbReference>
<feature type="binding site" evidence="15">
    <location>
        <begin position="22"/>
        <end position="23"/>
    </location>
    <ligand>
        <name>NAD(+)</name>
        <dbReference type="ChEBI" id="CHEBI:57540"/>
    </ligand>
</feature>
<comment type="function">
    <text evidence="15">Multifunctional enzyme that catalyzes the SAM-dependent methylations of uroporphyrinogen III at position C-2 and C-7 to form precorrin-2 via precorrin-1. Then it catalyzes the NAD-dependent ring dehydrogenation of precorrin-2 to yield sirohydrochlorin. Finally, it catalyzes the ferrochelation of sirohydrochlorin to yield siroheme.</text>
</comment>
<dbReference type="InterPro" id="IPR014777">
    <property type="entry name" value="4pyrrole_Mease_sub1"/>
</dbReference>
<keyword evidence="5 15" id="KW-0808">Transferase</keyword>
<dbReference type="NCBIfam" id="TIGR01470">
    <property type="entry name" value="cysG_Nterm"/>
    <property type="match status" value="1"/>
</dbReference>
<dbReference type="SUPFAM" id="SSF75615">
    <property type="entry name" value="Siroheme synthase middle domains-like"/>
    <property type="match status" value="1"/>
</dbReference>
<dbReference type="Gene3D" id="3.40.50.720">
    <property type="entry name" value="NAD(P)-binding Rossmann-like Domain"/>
    <property type="match status" value="1"/>
</dbReference>
<dbReference type="InterPro" id="IPR000878">
    <property type="entry name" value="4pyrrol_Mease"/>
</dbReference>
<comment type="caution">
    <text evidence="21">The sequence shown here is derived from an EMBL/GenBank/DDBJ whole genome shotgun (WGS) entry which is preliminary data.</text>
</comment>
<dbReference type="InterPro" id="IPR036291">
    <property type="entry name" value="NAD(P)-bd_dom_sf"/>
</dbReference>
<evidence type="ECO:0000256" key="11">
    <source>
        <dbReference type="ARBA" id="ARBA00023268"/>
    </source>
</evidence>
<comment type="similarity">
    <text evidence="15">In the C-terminal section; belongs to the precorrin methyltransferase family.</text>
</comment>
<evidence type="ECO:0000256" key="7">
    <source>
        <dbReference type="ARBA" id="ARBA00023002"/>
    </source>
</evidence>
<keyword evidence="22" id="KW-1185">Reference proteome</keyword>
<comment type="pathway">
    <text evidence="14 15">Cofactor biosynthesis; adenosylcobalamin biosynthesis; precorrin-2 from uroporphyrinogen III: step 1/1.</text>
</comment>
<comment type="catalytic activity">
    <reaction evidence="13 15">
        <text>precorrin-2 + NAD(+) = sirohydrochlorin + NADH + 2 H(+)</text>
        <dbReference type="Rhea" id="RHEA:15613"/>
        <dbReference type="ChEBI" id="CHEBI:15378"/>
        <dbReference type="ChEBI" id="CHEBI:57540"/>
        <dbReference type="ChEBI" id="CHEBI:57945"/>
        <dbReference type="ChEBI" id="CHEBI:58351"/>
        <dbReference type="ChEBI" id="CHEBI:58827"/>
        <dbReference type="EC" id="1.3.1.76"/>
    </reaction>
</comment>
<dbReference type="EC" id="4.99.1.4" evidence="15"/>
<name>A0A433SAJ9_9BURK</name>
<dbReference type="InterPro" id="IPR006367">
    <property type="entry name" value="Sirohaem_synthase_N"/>
</dbReference>
<dbReference type="GO" id="GO:0051287">
    <property type="term" value="F:NAD binding"/>
    <property type="evidence" value="ECO:0007669"/>
    <property type="project" value="InterPro"/>
</dbReference>
<dbReference type="EC" id="1.3.1.76" evidence="15"/>
<dbReference type="InterPro" id="IPR012409">
    <property type="entry name" value="Sirohaem_synth"/>
</dbReference>
<feature type="binding site" evidence="15">
    <location>
        <position position="423"/>
    </location>
    <ligand>
        <name>S-adenosyl-L-methionine</name>
        <dbReference type="ChEBI" id="CHEBI:59789"/>
    </ligand>
</feature>
<proteinExistence type="inferred from homology"/>
<feature type="domain" description="Tetrapyrrole methylase" evidence="18">
    <location>
        <begin position="229"/>
        <end position="438"/>
    </location>
</feature>
<evidence type="ECO:0000256" key="2">
    <source>
        <dbReference type="ARBA" id="ARBA00005879"/>
    </source>
</evidence>
<evidence type="ECO:0000313" key="21">
    <source>
        <dbReference type="EMBL" id="RUS65761.1"/>
    </source>
</evidence>
<sequence>MDYLPLFHNLKQRRVLVVGGGEVASRKVRLLLDAGAQVRVVSPQVNAALQEMLATPHNHLHGNPHDSLHEVVERTYQPDDMQGCFLVVAATDDRQLNEQVAHDANARGIPVNVVDQPDLCSVIFPAIVDRSPLMVAVSSGGHSPVLTRLLRARLESWIPAGYGRLALLAGRLREKVRQWLPDITSRRRFWEQALQGPIAQEVLAGRERRAFRLFEQALHTPLQPPQGEVYLVGAGPGDPELLTFRALRLMQQADVVLYDRLVAPAIVDMCRRDAERIYVGKRRAYHALAQQEINQLLIDLALQGKRVLRLKGGDPFIFGRGGEEIERLSEHHIPFQVVPGITAASGCAAYAGIPLTHRDHAQSVRFVTGHLKDGTVDLPWAELIAPGQTLVFYMGLVGLGEICRQLVLHGMQATTPVALIEQGTTANQRVFTGTLHDLPDTISQHDVHAPTLIIVGSVVTLHQRLNWFEGHNSGVDVSFSY</sequence>
<dbReference type="CDD" id="cd11642">
    <property type="entry name" value="SUMT"/>
    <property type="match status" value="1"/>
</dbReference>
<evidence type="ECO:0000259" key="20">
    <source>
        <dbReference type="Pfam" id="PF14824"/>
    </source>
</evidence>
<reference evidence="21 22" key="1">
    <citation type="submission" date="2018-01" db="EMBL/GenBank/DDBJ databases">
        <title>Saezia sanguinis gen. nov., sp. nov., in the order Burkholderiales isolated from human blood.</title>
        <authorList>
            <person name="Medina-Pascual M.J."/>
            <person name="Valdezate S."/>
            <person name="Monzon S."/>
            <person name="Cuesta I."/>
            <person name="Carrasco G."/>
            <person name="Villalon P."/>
            <person name="Saez-Nieto J.A."/>
        </authorList>
    </citation>
    <scope>NUCLEOTIDE SEQUENCE [LARGE SCALE GENOMIC DNA]</scope>
    <source>
        <strain evidence="21 22">CNM695-12</strain>
    </source>
</reference>
<dbReference type="OrthoDB" id="9815856at2"/>
<evidence type="ECO:0000256" key="13">
    <source>
        <dbReference type="ARBA" id="ARBA00047561"/>
    </source>
</evidence>
<accession>A0A433SAJ9</accession>
<evidence type="ECO:0000256" key="9">
    <source>
        <dbReference type="ARBA" id="ARBA00023239"/>
    </source>
</evidence>
<dbReference type="GO" id="GO:0009236">
    <property type="term" value="P:cobalamin biosynthetic process"/>
    <property type="evidence" value="ECO:0007669"/>
    <property type="project" value="UniProtKB-UniRule"/>
</dbReference>
<feature type="binding site" evidence="15">
    <location>
        <position position="394"/>
    </location>
    <ligand>
        <name>S-adenosyl-L-methionine</name>
        <dbReference type="ChEBI" id="CHEBI:59789"/>
    </ligand>
</feature>
<protein>
    <recommendedName>
        <fullName evidence="15">Siroheme synthase</fullName>
    </recommendedName>
    <domain>
        <recommendedName>
            <fullName evidence="15">Uroporphyrinogen-III C-methyltransferase</fullName>
            <shortName evidence="15">Urogen III methylase</shortName>
            <ecNumber evidence="15">2.1.1.107</ecNumber>
        </recommendedName>
        <alternativeName>
            <fullName evidence="15">SUMT</fullName>
        </alternativeName>
        <alternativeName>
            <fullName evidence="15">Uroporphyrinogen III methylase</fullName>
            <shortName evidence="15">UROM</shortName>
        </alternativeName>
    </domain>
    <domain>
        <recommendedName>
            <fullName evidence="15">Precorrin-2 dehydrogenase</fullName>
            <ecNumber evidence="15">1.3.1.76</ecNumber>
        </recommendedName>
    </domain>
    <domain>
        <recommendedName>
            <fullName evidence="15">Sirohydrochlorin ferrochelatase</fullName>
            <ecNumber evidence="15">4.99.1.4</ecNumber>
        </recommendedName>
    </domain>
</protein>
<dbReference type="EMBL" id="PQSP01000009">
    <property type="protein sequence ID" value="RUS65761.1"/>
    <property type="molecule type" value="Genomic_DNA"/>
</dbReference>
<dbReference type="Pfam" id="PF13241">
    <property type="entry name" value="NAD_binding_7"/>
    <property type="match status" value="1"/>
</dbReference>
<feature type="binding site" evidence="15">
    <location>
        <position position="317"/>
    </location>
    <ligand>
        <name>S-adenosyl-L-methionine</name>
        <dbReference type="ChEBI" id="CHEBI:59789"/>
    </ligand>
</feature>
<dbReference type="InterPro" id="IPR028281">
    <property type="entry name" value="Sirohaem_synthase_central"/>
</dbReference>
<dbReference type="NCBIfam" id="TIGR01469">
    <property type="entry name" value="cobA_cysG_Cterm"/>
    <property type="match status" value="1"/>
</dbReference>
<dbReference type="InterPro" id="IPR037115">
    <property type="entry name" value="Sirohaem_synt_dimer_dom_sf"/>
</dbReference>
<comment type="catalytic activity">
    <reaction evidence="15">
        <text>siroheme + 2 H(+) = sirohydrochlorin + Fe(2+)</text>
        <dbReference type="Rhea" id="RHEA:24360"/>
        <dbReference type="ChEBI" id="CHEBI:15378"/>
        <dbReference type="ChEBI" id="CHEBI:29033"/>
        <dbReference type="ChEBI" id="CHEBI:58351"/>
        <dbReference type="ChEBI" id="CHEBI:60052"/>
        <dbReference type="EC" id="4.99.1.4"/>
    </reaction>
</comment>
<evidence type="ECO:0000256" key="1">
    <source>
        <dbReference type="ARBA" id="ARBA00005010"/>
    </source>
</evidence>
<dbReference type="FunFam" id="3.30.160.110:FF:000001">
    <property type="entry name" value="Siroheme synthase"/>
    <property type="match status" value="1"/>
</dbReference>
<dbReference type="InterPro" id="IPR019478">
    <property type="entry name" value="Sirohaem_synthase_dimer_dom"/>
</dbReference>
<evidence type="ECO:0000259" key="19">
    <source>
        <dbReference type="Pfam" id="PF10414"/>
    </source>
</evidence>
<dbReference type="HAMAP" id="MF_01646">
    <property type="entry name" value="Siroheme_synth"/>
    <property type="match status" value="1"/>
</dbReference>
<comment type="pathway">
    <text evidence="1 15">Porphyrin-containing compound metabolism; siroheme biosynthesis; sirohydrochlorin from precorrin-2: step 1/1.</text>
</comment>
<evidence type="ECO:0000256" key="5">
    <source>
        <dbReference type="ARBA" id="ARBA00022679"/>
    </source>
</evidence>
<keyword evidence="11 15" id="KW-0511">Multifunctional enzyme</keyword>
<dbReference type="UniPathway" id="UPA00262">
    <property type="reaction ID" value="UER00211"/>
</dbReference>
<dbReference type="InterPro" id="IPR035996">
    <property type="entry name" value="4pyrrol_Methylase_sf"/>
</dbReference>
<organism evidence="21 22">
    <name type="scientific">Saezia sanguinis</name>
    <dbReference type="NCBI Taxonomy" id="1965230"/>
    <lineage>
        <taxon>Bacteria</taxon>
        <taxon>Pseudomonadati</taxon>
        <taxon>Pseudomonadota</taxon>
        <taxon>Betaproteobacteria</taxon>
        <taxon>Burkholderiales</taxon>
        <taxon>Saeziaceae</taxon>
        <taxon>Saezia</taxon>
    </lineage>
</organism>
<dbReference type="FunFam" id="3.40.1010.10:FF:000001">
    <property type="entry name" value="Siroheme synthase"/>
    <property type="match status" value="1"/>
</dbReference>
<evidence type="ECO:0000256" key="12">
    <source>
        <dbReference type="ARBA" id="ARBA00025705"/>
    </source>
</evidence>
<dbReference type="PIRSF" id="PIRSF036426">
    <property type="entry name" value="Sirohaem_synth"/>
    <property type="match status" value="1"/>
</dbReference>
<comment type="catalytic activity">
    <reaction evidence="15">
        <text>uroporphyrinogen III + 2 S-adenosyl-L-methionine = precorrin-2 + 2 S-adenosyl-L-homocysteine + H(+)</text>
        <dbReference type="Rhea" id="RHEA:32459"/>
        <dbReference type="ChEBI" id="CHEBI:15378"/>
        <dbReference type="ChEBI" id="CHEBI:57308"/>
        <dbReference type="ChEBI" id="CHEBI:57856"/>
        <dbReference type="ChEBI" id="CHEBI:58827"/>
        <dbReference type="ChEBI" id="CHEBI:59789"/>
        <dbReference type="EC" id="2.1.1.107"/>
    </reaction>
</comment>
<evidence type="ECO:0000313" key="22">
    <source>
        <dbReference type="Proteomes" id="UP000286947"/>
    </source>
</evidence>
<dbReference type="GO" id="GO:0019354">
    <property type="term" value="P:siroheme biosynthetic process"/>
    <property type="evidence" value="ECO:0007669"/>
    <property type="project" value="UniProtKB-UniRule"/>
</dbReference>
<feature type="region of interest" description="Uroporphyrinogen-III C-methyltransferase" evidence="15">
    <location>
        <begin position="227"/>
        <end position="481"/>
    </location>
</feature>
<keyword evidence="8 15" id="KW-0520">NAD</keyword>
<dbReference type="GO" id="GO:0004851">
    <property type="term" value="F:uroporphyrin-III C-methyltransferase activity"/>
    <property type="evidence" value="ECO:0007669"/>
    <property type="project" value="UniProtKB-UniRule"/>
</dbReference>
<keyword evidence="4 15" id="KW-0489">Methyltransferase</keyword>
<evidence type="ECO:0000256" key="15">
    <source>
        <dbReference type="HAMAP-Rule" id="MF_01646"/>
    </source>
</evidence>
<feature type="binding site" evidence="15">
    <location>
        <begin position="312"/>
        <end position="314"/>
    </location>
    <ligand>
        <name>S-adenosyl-L-methionine</name>
        <dbReference type="ChEBI" id="CHEBI:59789"/>
    </ligand>
</feature>
<dbReference type="InterPro" id="IPR014776">
    <property type="entry name" value="4pyrrole_Mease_sub2"/>
</dbReference>
<feature type="active site" description="Proton donor" evidence="15 16">
    <location>
        <position position="281"/>
    </location>
</feature>
<dbReference type="PANTHER" id="PTHR45790:SF1">
    <property type="entry name" value="SIROHEME SYNTHASE"/>
    <property type="match status" value="1"/>
</dbReference>
<feature type="binding site" evidence="15">
    <location>
        <position position="236"/>
    </location>
    <ligand>
        <name>S-adenosyl-L-methionine</name>
        <dbReference type="ChEBI" id="CHEBI:59789"/>
    </ligand>
</feature>
<comment type="similarity">
    <text evidence="15">In the N-terminal section; belongs to the precorrin-2 dehydrogenase / sirohydrochlorin ferrochelatase family.</text>
</comment>
<dbReference type="GO" id="GO:0051266">
    <property type="term" value="F:sirohydrochlorin ferrochelatase activity"/>
    <property type="evidence" value="ECO:0007669"/>
    <property type="project" value="UniProtKB-EC"/>
</dbReference>
<dbReference type="PROSITE" id="PS00840">
    <property type="entry name" value="SUMT_2"/>
    <property type="match status" value="1"/>
</dbReference>
<dbReference type="Pfam" id="PF14824">
    <property type="entry name" value="Sirohm_synth_M"/>
    <property type="match status" value="1"/>
</dbReference>
<comment type="pathway">
    <text evidence="15">Porphyrin-containing compound metabolism; siroheme biosynthesis; siroheme from sirohydrochlorin: step 1/1.</text>
</comment>
<comment type="pathway">
    <text evidence="12 15">Porphyrin-containing compound metabolism; siroheme biosynthesis; precorrin-2 from uroporphyrinogen III: step 1/1.</text>
</comment>
<dbReference type="UniPathway" id="UPA00148">
    <property type="reaction ID" value="UER00211"/>
</dbReference>
<dbReference type="GO" id="GO:0032259">
    <property type="term" value="P:methylation"/>
    <property type="evidence" value="ECO:0007669"/>
    <property type="project" value="UniProtKB-KW"/>
</dbReference>
<dbReference type="Gene3D" id="1.10.8.210">
    <property type="entry name" value="Sirohaem synthase, dimerisation domain"/>
    <property type="match status" value="1"/>
</dbReference>
<dbReference type="Gene3D" id="3.30.950.10">
    <property type="entry name" value="Methyltransferase, Cobalt-precorrin-4 Transmethylase, Domain 2"/>
    <property type="match status" value="1"/>
</dbReference>
<evidence type="ECO:0000256" key="8">
    <source>
        <dbReference type="ARBA" id="ARBA00023027"/>
    </source>
</evidence>
<evidence type="ECO:0000256" key="17">
    <source>
        <dbReference type="RuleBase" id="RU003960"/>
    </source>
</evidence>
<dbReference type="InterPro" id="IPR003043">
    <property type="entry name" value="Uropor_MeTrfase_CS"/>
</dbReference>
<keyword evidence="9 15" id="KW-0456">Lyase</keyword>
<keyword evidence="10 15" id="KW-0627">Porphyrin biosynthesis</keyword>
<evidence type="ECO:0000256" key="6">
    <source>
        <dbReference type="ARBA" id="ARBA00022691"/>
    </source>
</evidence>
<dbReference type="AlphaFoldDB" id="A0A433SAJ9"/>
<comment type="similarity">
    <text evidence="2 17">Belongs to the precorrin methyltransferase family.</text>
</comment>
<dbReference type="EC" id="2.1.1.107" evidence="15"/>
<evidence type="ECO:0000256" key="16">
    <source>
        <dbReference type="PIRSR" id="PIRSR036426-1"/>
    </source>
</evidence>
<dbReference type="Pfam" id="PF10414">
    <property type="entry name" value="CysG_dimeriser"/>
    <property type="match status" value="1"/>
</dbReference>
<dbReference type="SUPFAM" id="SSF51735">
    <property type="entry name" value="NAD(P)-binding Rossmann-fold domains"/>
    <property type="match status" value="1"/>
</dbReference>
<feature type="domain" description="Sirohaem synthase dimerisation" evidence="19">
    <location>
        <begin position="161"/>
        <end position="218"/>
    </location>
</feature>
<feature type="region of interest" description="Precorrin-2 dehydrogenase / sirohydrochlorin ferrochelatase" evidence="15">
    <location>
        <begin position="1"/>
        <end position="214"/>
    </location>
</feature>